<dbReference type="AlphaFoldDB" id="A0A9P6NB79"/>
<evidence type="ECO:0000256" key="2">
    <source>
        <dbReference type="SAM" id="SignalP"/>
    </source>
</evidence>
<feature type="compositionally biased region" description="Acidic residues" evidence="1">
    <location>
        <begin position="33"/>
        <end position="55"/>
    </location>
</feature>
<feature type="signal peptide" evidence="2">
    <location>
        <begin position="1"/>
        <end position="20"/>
    </location>
</feature>
<evidence type="ECO:0000256" key="1">
    <source>
        <dbReference type="SAM" id="MobiDB-lite"/>
    </source>
</evidence>
<proteinExistence type="predicted"/>
<dbReference type="EMBL" id="MU167333">
    <property type="protein sequence ID" value="KAG0142949.1"/>
    <property type="molecule type" value="Genomic_DNA"/>
</dbReference>
<organism evidence="3 4">
    <name type="scientific">Cronartium quercuum f. sp. fusiforme G11</name>
    <dbReference type="NCBI Taxonomy" id="708437"/>
    <lineage>
        <taxon>Eukaryota</taxon>
        <taxon>Fungi</taxon>
        <taxon>Dikarya</taxon>
        <taxon>Basidiomycota</taxon>
        <taxon>Pucciniomycotina</taxon>
        <taxon>Pucciniomycetes</taxon>
        <taxon>Pucciniales</taxon>
        <taxon>Coleosporiaceae</taxon>
        <taxon>Cronartium</taxon>
    </lineage>
</organism>
<feature type="region of interest" description="Disordered" evidence="1">
    <location>
        <begin position="32"/>
        <end position="55"/>
    </location>
</feature>
<name>A0A9P6NB79_9BASI</name>
<protein>
    <submittedName>
        <fullName evidence="3">Uncharacterized protein</fullName>
    </submittedName>
</protein>
<dbReference type="Proteomes" id="UP000886653">
    <property type="component" value="Unassembled WGS sequence"/>
</dbReference>
<evidence type="ECO:0000313" key="4">
    <source>
        <dbReference type="Proteomes" id="UP000886653"/>
    </source>
</evidence>
<feature type="chain" id="PRO_5040212355" evidence="2">
    <location>
        <begin position="21"/>
        <end position="94"/>
    </location>
</feature>
<evidence type="ECO:0000313" key="3">
    <source>
        <dbReference type="EMBL" id="KAG0142949.1"/>
    </source>
</evidence>
<keyword evidence="2" id="KW-0732">Signal</keyword>
<gene>
    <name evidence="3" type="ORF">CROQUDRAFT_661906</name>
</gene>
<keyword evidence="4" id="KW-1185">Reference proteome</keyword>
<comment type="caution">
    <text evidence="3">The sequence shown here is derived from an EMBL/GenBank/DDBJ whole genome shotgun (WGS) entry which is preliminary data.</text>
</comment>
<accession>A0A9P6NB79</accession>
<reference evidence="3" key="1">
    <citation type="submission" date="2013-11" db="EMBL/GenBank/DDBJ databases">
        <title>Genome sequence of the fusiform rust pathogen reveals effectors for host alternation and coevolution with pine.</title>
        <authorList>
            <consortium name="DOE Joint Genome Institute"/>
            <person name="Smith K."/>
            <person name="Pendleton A."/>
            <person name="Kubisiak T."/>
            <person name="Anderson C."/>
            <person name="Salamov A."/>
            <person name="Aerts A."/>
            <person name="Riley R."/>
            <person name="Clum A."/>
            <person name="Lindquist E."/>
            <person name="Ence D."/>
            <person name="Campbell M."/>
            <person name="Kronenberg Z."/>
            <person name="Feau N."/>
            <person name="Dhillon B."/>
            <person name="Hamelin R."/>
            <person name="Burleigh J."/>
            <person name="Smith J."/>
            <person name="Yandell M."/>
            <person name="Nelson C."/>
            <person name="Grigoriev I."/>
            <person name="Davis J."/>
        </authorList>
    </citation>
    <scope>NUCLEOTIDE SEQUENCE</scope>
    <source>
        <strain evidence="3">G11</strain>
    </source>
</reference>
<sequence>MKKKIIVGIWVIGFIELANKLWNECFNENEFKFEDDEDEDEDDDDDDYFNNDNNNEQDAEIWLGKIGLYEKFRLKQLEKVDGIIESLELTFFSK</sequence>